<organism evidence="1 2">
    <name type="scientific">Geomonas silvestris</name>
    <dbReference type="NCBI Taxonomy" id="2740184"/>
    <lineage>
        <taxon>Bacteria</taxon>
        <taxon>Pseudomonadati</taxon>
        <taxon>Thermodesulfobacteriota</taxon>
        <taxon>Desulfuromonadia</taxon>
        <taxon>Geobacterales</taxon>
        <taxon>Geobacteraceae</taxon>
        <taxon>Geomonas</taxon>
    </lineage>
</organism>
<comment type="caution">
    <text evidence="1">The sequence shown here is derived from an EMBL/GenBank/DDBJ whole genome shotgun (WGS) entry which is preliminary data.</text>
</comment>
<keyword evidence="2" id="KW-1185">Reference proteome</keyword>
<dbReference type="EMBL" id="BLXX01000017">
    <property type="protein sequence ID" value="GFO61637.1"/>
    <property type="molecule type" value="Genomic_DNA"/>
</dbReference>
<dbReference type="AlphaFoldDB" id="A0A6V8MP25"/>
<evidence type="ECO:0008006" key="3">
    <source>
        <dbReference type="Google" id="ProtNLM"/>
    </source>
</evidence>
<gene>
    <name evidence="1" type="ORF">GMST_39620</name>
</gene>
<name>A0A6V8MP25_9BACT</name>
<sequence length="221" mass="24219">MAVLRRAKLPEALLRSIAHSPQAATSRRVKIALAAHPATPPPLVQELLGQLHLMELVEVQRHPLASADHKAAAQQAIQKRLPDTELGIKITLARRCSSTVLEALLADGELRLVQAVLSNPRLAEGNLLAHLRSPQASAESISAMLRHERWGVRPKIRLAALGNRKTPAIWFTLLLPAIPDTEVRRLAQSKGVAPRQLEALQEELARREAVSMSHSENTETS</sequence>
<reference evidence="2" key="1">
    <citation type="submission" date="2020-06" db="EMBL/GenBank/DDBJ databases">
        <title>Draft genomic sequence of Geomonas sp. Red330.</title>
        <authorList>
            <person name="Itoh H."/>
            <person name="Zhenxing X."/>
            <person name="Ushijima N."/>
            <person name="Masuda Y."/>
            <person name="Shiratori Y."/>
            <person name="Senoo K."/>
        </authorList>
    </citation>
    <scope>NUCLEOTIDE SEQUENCE [LARGE SCALE GENOMIC DNA]</scope>
    <source>
        <strain evidence="2">Red330</strain>
    </source>
</reference>
<proteinExistence type="predicted"/>
<protein>
    <recommendedName>
        <fullName evidence="3">Leucine rich repeat variant</fullName>
    </recommendedName>
</protein>
<accession>A0A6V8MP25</accession>
<evidence type="ECO:0000313" key="2">
    <source>
        <dbReference type="Proteomes" id="UP000556026"/>
    </source>
</evidence>
<evidence type="ECO:0000313" key="1">
    <source>
        <dbReference type="EMBL" id="GFO61637.1"/>
    </source>
</evidence>
<dbReference type="RefSeq" id="WP_183356428.1">
    <property type="nucleotide sequence ID" value="NZ_BLXX01000017.1"/>
</dbReference>
<dbReference type="Proteomes" id="UP000556026">
    <property type="component" value="Unassembled WGS sequence"/>
</dbReference>